<evidence type="ECO:0000313" key="2">
    <source>
        <dbReference type="EMBL" id="KAH9371662.1"/>
    </source>
</evidence>
<proteinExistence type="predicted"/>
<keyword evidence="3" id="KW-1185">Reference proteome</keyword>
<gene>
    <name evidence="2" type="ORF">HPB48_021972</name>
</gene>
<name>A0A9J6FZR8_HAELO</name>
<dbReference type="Proteomes" id="UP000821853">
    <property type="component" value="Chromosome 3"/>
</dbReference>
<dbReference type="AlphaFoldDB" id="A0A9J6FZR8"/>
<reference evidence="2 3" key="1">
    <citation type="journal article" date="2020" name="Cell">
        <title>Large-Scale Comparative Analyses of Tick Genomes Elucidate Their Genetic Diversity and Vector Capacities.</title>
        <authorList>
            <consortium name="Tick Genome and Microbiome Consortium (TIGMIC)"/>
            <person name="Jia N."/>
            <person name="Wang J."/>
            <person name="Shi W."/>
            <person name="Du L."/>
            <person name="Sun Y."/>
            <person name="Zhan W."/>
            <person name="Jiang J.F."/>
            <person name="Wang Q."/>
            <person name="Zhang B."/>
            <person name="Ji P."/>
            <person name="Bell-Sakyi L."/>
            <person name="Cui X.M."/>
            <person name="Yuan T.T."/>
            <person name="Jiang B.G."/>
            <person name="Yang W.F."/>
            <person name="Lam T.T."/>
            <person name="Chang Q.C."/>
            <person name="Ding S.J."/>
            <person name="Wang X.J."/>
            <person name="Zhu J.G."/>
            <person name="Ruan X.D."/>
            <person name="Zhao L."/>
            <person name="Wei J.T."/>
            <person name="Ye R.Z."/>
            <person name="Que T.C."/>
            <person name="Du C.H."/>
            <person name="Zhou Y.H."/>
            <person name="Cheng J.X."/>
            <person name="Dai P.F."/>
            <person name="Guo W.B."/>
            <person name="Han X.H."/>
            <person name="Huang E.J."/>
            <person name="Li L.F."/>
            <person name="Wei W."/>
            <person name="Gao Y.C."/>
            <person name="Liu J.Z."/>
            <person name="Shao H.Z."/>
            <person name="Wang X."/>
            <person name="Wang C.C."/>
            <person name="Yang T.C."/>
            <person name="Huo Q.B."/>
            <person name="Li W."/>
            <person name="Chen H.Y."/>
            <person name="Chen S.E."/>
            <person name="Zhou L.G."/>
            <person name="Ni X.B."/>
            <person name="Tian J.H."/>
            <person name="Sheng Y."/>
            <person name="Liu T."/>
            <person name="Pan Y.S."/>
            <person name="Xia L.Y."/>
            <person name="Li J."/>
            <person name="Zhao F."/>
            <person name="Cao W.C."/>
        </authorList>
    </citation>
    <scope>NUCLEOTIDE SEQUENCE [LARGE SCALE GENOMIC DNA]</scope>
    <source>
        <strain evidence="2">HaeL-2018</strain>
    </source>
</reference>
<feature type="region of interest" description="Disordered" evidence="1">
    <location>
        <begin position="1"/>
        <end position="67"/>
    </location>
</feature>
<protein>
    <submittedName>
        <fullName evidence="2">Uncharacterized protein</fullName>
    </submittedName>
</protein>
<sequence length="67" mass="7503">MERPLDEETRKQEEENGKQQQAAMGLQPARTRSGKVVKTKAGTVDEANLGSAASRETGRSRFLDYHR</sequence>
<feature type="compositionally biased region" description="Basic and acidic residues" evidence="1">
    <location>
        <begin position="56"/>
        <end position="67"/>
    </location>
</feature>
<dbReference type="VEuPathDB" id="VectorBase:HLOH_060048"/>
<evidence type="ECO:0000256" key="1">
    <source>
        <dbReference type="SAM" id="MobiDB-lite"/>
    </source>
</evidence>
<feature type="compositionally biased region" description="Basic and acidic residues" evidence="1">
    <location>
        <begin position="1"/>
        <end position="17"/>
    </location>
</feature>
<organism evidence="2 3">
    <name type="scientific">Haemaphysalis longicornis</name>
    <name type="common">Bush tick</name>
    <dbReference type="NCBI Taxonomy" id="44386"/>
    <lineage>
        <taxon>Eukaryota</taxon>
        <taxon>Metazoa</taxon>
        <taxon>Ecdysozoa</taxon>
        <taxon>Arthropoda</taxon>
        <taxon>Chelicerata</taxon>
        <taxon>Arachnida</taxon>
        <taxon>Acari</taxon>
        <taxon>Parasitiformes</taxon>
        <taxon>Ixodida</taxon>
        <taxon>Ixodoidea</taxon>
        <taxon>Ixodidae</taxon>
        <taxon>Haemaphysalinae</taxon>
        <taxon>Haemaphysalis</taxon>
    </lineage>
</organism>
<accession>A0A9J6FZR8</accession>
<dbReference type="EMBL" id="JABSTR010000005">
    <property type="protein sequence ID" value="KAH9371662.1"/>
    <property type="molecule type" value="Genomic_DNA"/>
</dbReference>
<comment type="caution">
    <text evidence="2">The sequence shown here is derived from an EMBL/GenBank/DDBJ whole genome shotgun (WGS) entry which is preliminary data.</text>
</comment>
<evidence type="ECO:0000313" key="3">
    <source>
        <dbReference type="Proteomes" id="UP000821853"/>
    </source>
</evidence>